<evidence type="ECO:0000256" key="3">
    <source>
        <dbReference type="ARBA" id="ARBA00022989"/>
    </source>
</evidence>
<keyword evidence="4 5" id="KW-0472">Membrane</keyword>
<accession>A0A8J6XIR3</accession>
<dbReference type="Pfam" id="PF07690">
    <property type="entry name" value="MFS_1"/>
    <property type="match status" value="1"/>
</dbReference>
<evidence type="ECO:0000313" key="8">
    <source>
        <dbReference type="Proteomes" id="UP000629098"/>
    </source>
</evidence>
<evidence type="ECO:0000259" key="6">
    <source>
        <dbReference type="PROSITE" id="PS50850"/>
    </source>
</evidence>
<proteinExistence type="predicted"/>
<dbReference type="PROSITE" id="PS50850">
    <property type="entry name" value="MFS"/>
    <property type="match status" value="1"/>
</dbReference>
<feature type="transmembrane region" description="Helical" evidence="5">
    <location>
        <begin position="285"/>
        <end position="304"/>
    </location>
</feature>
<feature type="domain" description="Major facilitator superfamily (MFS) profile" evidence="6">
    <location>
        <begin position="1"/>
        <end position="373"/>
    </location>
</feature>
<feature type="transmembrane region" description="Helical" evidence="5">
    <location>
        <begin position="202"/>
        <end position="223"/>
    </location>
</feature>
<feature type="transmembrane region" description="Helical" evidence="5">
    <location>
        <begin position="150"/>
        <end position="170"/>
    </location>
</feature>
<dbReference type="PANTHER" id="PTHR42910:SF1">
    <property type="entry name" value="MAJOR FACILITATOR SUPERFAMILY (MFS) PROFILE DOMAIN-CONTAINING PROTEIN"/>
    <property type="match status" value="1"/>
</dbReference>
<organism evidence="7 8">
    <name type="scientific">Iningainema tapete BLCC-T55</name>
    <dbReference type="NCBI Taxonomy" id="2748662"/>
    <lineage>
        <taxon>Bacteria</taxon>
        <taxon>Bacillati</taxon>
        <taxon>Cyanobacteriota</taxon>
        <taxon>Cyanophyceae</taxon>
        <taxon>Nostocales</taxon>
        <taxon>Scytonemataceae</taxon>
        <taxon>Iningainema tapete</taxon>
    </lineage>
</organism>
<dbReference type="AlphaFoldDB" id="A0A8J6XIR3"/>
<feature type="transmembrane region" description="Helical" evidence="5">
    <location>
        <begin position="86"/>
        <end position="108"/>
    </location>
</feature>
<dbReference type="InterPro" id="IPR020846">
    <property type="entry name" value="MFS_dom"/>
</dbReference>
<dbReference type="InterPro" id="IPR036259">
    <property type="entry name" value="MFS_trans_sf"/>
</dbReference>
<dbReference type="SUPFAM" id="SSF103473">
    <property type="entry name" value="MFS general substrate transporter"/>
    <property type="match status" value="1"/>
</dbReference>
<feature type="transmembrane region" description="Helical" evidence="5">
    <location>
        <begin position="324"/>
        <end position="343"/>
    </location>
</feature>
<dbReference type="EMBL" id="JACXAE010000098">
    <property type="protein sequence ID" value="MBD2776739.1"/>
    <property type="molecule type" value="Genomic_DNA"/>
</dbReference>
<dbReference type="PANTHER" id="PTHR42910">
    <property type="entry name" value="TRANSPORTER SCO4007-RELATED"/>
    <property type="match status" value="1"/>
</dbReference>
<reference evidence="7" key="1">
    <citation type="submission" date="2020-09" db="EMBL/GenBank/DDBJ databases">
        <title>Iningainema tapete sp. nov. (Scytonemataceae, Cyanobacteria) from greenhouses in central Florida (USA) produces two types of nodularin with biosynthetic potential for microcystin-LR and anabaenopeptins.</title>
        <authorList>
            <person name="Berthold D.E."/>
            <person name="Lefler F.W."/>
            <person name="Huang I.-S."/>
            <person name="Abdulla H."/>
            <person name="Zimba P.V."/>
            <person name="Laughinghouse H.D. IV."/>
        </authorList>
    </citation>
    <scope>NUCLEOTIDE SEQUENCE</scope>
    <source>
        <strain evidence="7">BLCCT55</strain>
    </source>
</reference>
<name>A0A8J6XIR3_9CYAN</name>
<keyword evidence="8" id="KW-1185">Reference proteome</keyword>
<dbReference type="CDD" id="cd17324">
    <property type="entry name" value="MFS_NepI_like"/>
    <property type="match status" value="1"/>
</dbReference>
<evidence type="ECO:0000256" key="4">
    <source>
        <dbReference type="ARBA" id="ARBA00023136"/>
    </source>
</evidence>
<evidence type="ECO:0000256" key="5">
    <source>
        <dbReference type="SAM" id="Phobius"/>
    </source>
</evidence>
<keyword evidence="3 5" id="KW-1133">Transmembrane helix</keyword>
<comment type="subcellular location">
    <subcellularLocation>
        <location evidence="1">Cell membrane</location>
        <topology evidence="1">Multi-pass membrane protein</topology>
    </subcellularLocation>
</comment>
<feature type="transmembrane region" description="Helical" evidence="5">
    <location>
        <begin position="35"/>
        <end position="55"/>
    </location>
</feature>
<protein>
    <submittedName>
        <fullName evidence="7">MFS transporter</fullName>
    </submittedName>
</protein>
<feature type="transmembrane region" description="Helical" evidence="5">
    <location>
        <begin position="349"/>
        <end position="368"/>
    </location>
</feature>
<keyword evidence="2 5" id="KW-0812">Transmembrane</keyword>
<evidence type="ECO:0000256" key="2">
    <source>
        <dbReference type="ARBA" id="ARBA00022692"/>
    </source>
</evidence>
<evidence type="ECO:0000313" key="7">
    <source>
        <dbReference type="EMBL" id="MBD2776739.1"/>
    </source>
</evidence>
<dbReference type="GO" id="GO:0005886">
    <property type="term" value="C:plasma membrane"/>
    <property type="evidence" value="ECO:0007669"/>
    <property type="project" value="UniProtKB-SubCell"/>
</dbReference>
<dbReference type="Proteomes" id="UP000629098">
    <property type="component" value="Unassembled WGS sequence"/>
</dbReference>
<dbReference type="InterPro" id="IPR011701">
    <property type="entry name" value="MFS"/>
</dbReference>
<sequence>MAICSGAAVANLYYNQPLLEIIQQKFHASAHATGLIPMFTQIGYALGIFLLVPLGDLHERRSLIVTMLGLTTVALAAAAISPSLTWLLVASCAIGITTITAQLIIPLAAQLAQPQERGKVVGMVMSGVLIGILLARTISGFVGASLGWRAMYWLASGLMVVLAVTLSKFLPKSQPSLQVSYSRLIGSLFQLMQQRVLREASLAGAMSFAAFNVFWSTLVFLLAQPPFYYGSEVTGLFGLVGVVGAIAAPLVGRLADKRSPKLTVGLGLIMTTLSFVLLLSFKYQLFGLIVGIILLDLGVQTTMISNQARIYSLPKYLHSRLNAIYVTFYFMGGALGSFLGTYAWSRWQWQGVCLVALMMLAVAFTTFLPQQSNNESQ</sequence>
<gene>
    <name evidence="7" type="ORF">ICL16_32985</name>
</gene>
<comment type="caution">
    <text evidence="7">The sequence shown here is derived from an EMBL/GenBank/DDBJ whole genome shotgun (WGS) entry which is preliminary data.</text>
</comment>
<feature type="transmembrane region" description="Helical" evidence="5">
    <location>
        <begin position="235"/>
        <end position="255"/>
    </location>
</feature>
<feature type="transmembrane region" description="Helical" evidence="5">
    <location>
        <begin position="62"/>
        <end position="80"/>
    </location>
</feature>
<feature type="transmembrane region" description="Helical" evidence="5">
    <location>
        <begin position="262"/>
        <end position="279"/>
    </location>
</feature>
<feature type="transmembrane region" description="Helical" evidence="5">
    <location>
        <begin position="120"/>
        <end position="144"/>
    </location>
</feature>
<evidence type="ECO:0000256" key="1">
    <source>
        <dbReference type="ARBA" id="ARBA00004651"/>
    </source>
</evidence>
<dbReference type="GO" id="GO:0022857">
    <property type="term" value="F:transmembrane transporter activity"/>
    <property type="evidence" value="ECO:0007669"/>
    <property type="project" value="InterPro"/>
</dbReference>
<dbReference type="Gene3D" id="1.20.1250.20">
    <property type="entry name" value="MFS general substrate transporter like domains"/>
    <property type="match status" value="1"/>
</dbReference>